<feature type="compositionally biased region" description="Polar residues" evidence="7">
    <location>
        <begin position="488"/>
        <end position="502"/>
    </location>
</feature>
<feature type="region of interest" description="Disordered" evidence="7">
    <location>
        <begin position="413"/>
        <end position="535"/>
    </location>
</feature>
<feature type="compositionally biased region" description="Basic residues" evidence="7">
    <location>
        <begin position="637"/>
        <end position="651"/>
    </location>
</feature>
<organism evidence="11 12">
    <name type="scientific">Panagrolaimus davidi</name>
    <dbReference type="NCBI Taxonomy" id="227884"/>
    <lineage>
        <taxon>Eukaryota</taxon>
        <taxon>Metazoa</taxon>
        <taxon>Ecdysozoa</taxon>
        <taxon>Nematoda</taxon>
        <taxon>Chromadorea</taxon>
        <taxon>Rhabditida</taxon>
        <taxon>Tylenchina</taxon>
        <taxon>Panagrolaimomorpha</taxon>
        <taxon>Panagrolaimoidea</taxon>
        <taxon>Panagrolaimidae</taxon>
        <taxon>Panagrolaimus</taxon>
    </lineage>
</organism>
<feature type="compositionally biased region" description="Polar residues" evidence="7">
    <location>
        <begin position="509"/>
        <end position="520"/>
    </location>
</feature>
<evidence type="ECO:0000313" key="12">
    <source>
        <dbReference type="WBParaSite" id="PDA_v2.g28435.t1"/>
    </source>
</evidence>
<evidence type="ECO:0000256" key="3">
    <source>
        <dbReference type="ARBA" id="ARBA00022722"/>
    </source>
</evidence>
<evidence type="ECO:0000256" key="8">
    <source>
        <dbReference type="SAM" id="Phobius"/>
    </source>
</evidence>
<keyword evidence="6" id="KW-0175">Coiled coil</keyword>
<evidence type="ECO:0000259" key="9">
    <source>
        <dbReference type="PROSITE" id="PS50158"/>
    </source>
</evidence>
<dbReference type="SUPFAM" id="SSF50630">
    <property type="entry name" value="Acid proteases"/>
    <property type="match status" value="1"/>
</dbReference>
<feature type="coiled-coil region" evidence="6">
    <location>
        <begin position="351"/>
        <end position="378"/>
    </location>
</feature>
<proteinExistence type="predicted"/>
<evidence type="ECO:0000256" key="7">
    <source>
        <dbReference type="SAM" id="MobiDB-lite"/>
    </source>
</evidence>
<keyword evidence="1" id="KW-0808">Transferase</keyword>
<evidence type="ECO:0000256" key="6">
    <source>
        <dbReference type="SAM" id="Coils"/>
    </source>
</evidence>
<feature type="coiled-coil region" evidence="6">
    <location>
        <begin position="3"/>
        <end position="92"/>
    </location>
</feature>
<dbReference type="SMART" id="SM00343">
    <property type="entry name" value="ZnF_C2HC"/>
    <property type="match status" value="1"/>
</dbReference>
<accession>A0A914QG59</accession>
<dbReference type="Gene3D" id="2.40.70.10">
    <property type="entry name" value="Acid Proteases"/>
    <property type="match status" value="1"/>
</dbReference>
<keyword evidence="5" id="KW-0862">Zinc</keyword>
<dbReference type="WBParaSite" id="PDA_v2.g28435.t1">
    <property type="protein sequence ID" value="PDA_v2.g28435.t1"/>
    <property type="gene ID" value="PDA_v2.g28435"/>
</dbReference>
<dbReference type="GO" id="GO:0004519">
    <property type="term" value="F:endonuclease activity"/>
    <property type="evidence" value="ECO:0007669"/>
    <property type="project" value="UniProtKB-KW"/>
</dbReference>
<dbReference type="Proteomes" id="UP000887578">
    <property type="component" value="Unplaced"/>
</dbReference>
<protein>
    <submittedName>
        <fullName evidence="12">Uncharacterized protein</fullName>
    </submittedName>
</protein>
<keyword evidence="4" id="KW-0255">Endonuclease</keyword>
<dbReference type="InterPro" id="IPR043502">
    <property type="entry name" value="DNA/RNA_pol_sf"/>
</dbReference>
<keyword evidence="4" id="KW-0378">Hydrolase</keyword>
<dbReference type="PANTHER" id="PTHR37984">
    <property type="entry name" value="PROTEIN CBG26694"/>
    <property type="match status" value="1"/>
</dbReference>
<name>A0A914QG59_9BILA</name>
<feature type="compositionally biased region" description="Polar residues" evidence="7">
    <location>
        <begin position="677"/>
        <end position="686"/>
    </location>
</feature>
<evidence type="ECO:0000256" key="2">
    <source>
        <dbReference type="ARBA" id="ARBA00022695"/>
    </source>
</evidence>
<feature type="transmembrane region" description="Helical" evidence="8">
    <location>
        <begin position="1562"/>
        <end position="1578"/>
    </location>
</feature>
<feature type="region of interest" description="Disordered" evidence="7">
    <location>
        <begin position="637"/>
        <end position="695"/>
    </location>
</feature>
<keyword evidence="2" id="KW-0548">Nucleotidyltransferase</keyword>
<evidence type="ECO:0000256" key="4">
    <source>
        <dbReference type="ARBA" id="ARBA00022759"/>
    </source>
</evidence>
<reference evidence="12" key="1">
    <citation type="submission" date="2022-11" db="UniProtKB">
        <authorList>
            <consortium name="WormBaseParasite"/>
        </authorList>
    </citation>
    <scope>IDENTIFICATION</scope>
</reference>
<feature type="transmembrane region" description="Helical" evidence="8">
    <location>
        <begin position="1268"/>
        <end position="1294"/>
    </location>
</feature>
<dbReference type="Gene3D" id="4.10.60.10">
    <property type="entry name" value="Zinc finger, CCHC-type"/>
    <property type="match status" value="1"/>
</dbReference>
<dbReference type="PROSITE" id="PS50878">
    <property type="entry name" value="RT_POL"/>
    <property type="match status" value="1"/>
</dbReference>
<dbReference type="InterPro" id="IPR005162">
    <property type="entry name" value="Retrotrans_gag_dom"/>
</dbReference>
<dbReference type="GO" id="GO:0016779">
    <property type="term" value="F:nucleotidyltransferase activity"/>
    <property type="evidence" value="ECO:0007669"/>
    <property type="project" value="UniProtKB-KW"/>
</dbReference>
<dbReference type="Gene3D" id="3.30.70.270">
    <property type="match status" value="1"/>
</dbReference>
<dbReference type="PROSITE" id="PS50158">
    <property type="entry name" value="ZF_CCHC"/>
    <property type="match status" value="1"/>
</dbReference>
<dbReference type="Pfam" id="PF00098">
    <property type="entry name" value="zf-CCHC"/>
    <property type="match status" value="1"/>
</dbReference>
<dbReference type="Pfam" id="PF03732">
    <property type="entry name" value="Retrotrans_gag"/>
    <property type="match status" value="1"/>
</dbReference>
<keyword evidence="5" id="KW-0479">Metal-binding</keyword>
<dbReference type="InterPro" id="IPR036875">
    <property type="entry name" value="Znf_CCHC_sf"/>
</dbReference>
<evidence type="ECO:0000313" key="11">
    <source>
        <dbReference type="Proteomes" id="UP000887578"/>
    </source>
</evidence>
<evidence type="ECO:0000259" key="10">
    <source>
        <dbReference type="PROSITE" id="PS50878"/>
    </source>
</evidence>
<dbReference type="InterPro" id="IPR001878">
    <property type="entry name" value="Znf_CCHC"/>
</dbReference>
<dbReference type="Pfam" id="PF00078">
    <property type="entry name" value="RVT_1"/>
    <property type="match status" value="1"/>
</dbReference>
<feature type="compositionally biased region" description="Low complexity" evidence="7">
    <location>
        <begin position="419"/>
        <end position="428"/>
    </location>
</feature>
<dbReference type="SUPFAM" id="SSF57756">
    <property type="entry name" value="Retrovirus zinc finger-like domains"/>
    <property type="match status" value="1"/>
</dbReference>
<feature type="domain" description="CCHC-type" evidence="9">
    <location>
        <begin position="388"/>
        <end position="404"/>
    </location>
</feature>
<dbReference type="GO" id="GO:0003676">
    <property type="term" value="F:nucleic acid binding"/>
    <property type="evidence" value="ECO:0007669"/>
    <property type="project" value="InterPro"/>
</dbReference>
<keyword evidence="8" id="KW-0812">Transmembrane</keyword>
<dbReference type="GO" id="GO:0019899">
    <property type="term" value="F:enzyme binding"/>
    <property type="evidence" value="ECO:0007669"/>
    <property type="project" value="UniProtKB-ARBA"/>
</dbReference>
<keyword evidence="8" id="KW-0472">Membrane</keyword>
<dbReference type="InterPro" id="IPR000477">
    <property type="entry name" value="RT_dom"/>
</dbReference>
<keyword evidence="5" id="KW-0863">Zinc-finger</keyword>
<evidence type="ECO:0000256" key="5">
    <source>
        <dbReference type="PROSITE-ProRule" id="PRU00047"/>
    </source>
</evidence>
<evidence type="ECO:0000256" key="1">
    <source>
        <dbReference type="ARBA" id="ARBA00022679"/>
    </source>
</evidence>
<dbReference type="SUPFAM" id="SSF56672">
    <property type="entry name" value="DNA/RNA polymerases"/>
    <property type="match status" value="1"/>
</dbReference>
<dbReference type="InterPro" id="IPR050951">
    <property type="entry name" value="Retrovirus_Pol_polyprotein"/>
</dbReference>
<dbReference type="Gene3D" id="3.10.10.10">
    <property type="entry name" value="HIV Type 1 Reverse Transcriptase, subunit A, domain 1"/>
    <property type="match status" value="1"/>
</dbReference>
<dbReference type="InterPro" id="IPR043128">
    <property type="entry name" value="Rev_trsase/Diguanyl_cyclase"/>
</dbReference>
<dbReference type="CDD" id="cd01647">
    <property type="entry name" value="RT_LTR"/>
    <property type="match status" value="1"/>
</dbReference>
<keyword evidence="11" id="KW-1185">Reference proteome</keyword>
<dbReference type="InterPro" id="IPR021109">
    <property type="entry name" value="Peptidase_aspartic_dom_sf"/>
</dbReference>
<keyword evidence="3" id="KW-0540">Nuclease</keyword>
<dbReference type="PANTHER" id="PTHR37984:SF5">
    <property type="entry name" value="PROTEIN NYNRIN-LIKE"/>
    <property type="match status" value="1"/>
</dbReference>
<sequence>MTAAKELAAIKEVEKELRSVARESGTFKEVVERDFRSFTRDLKSLSEAVKKLDDKLDELSKEVGTKDAFEFKELMEQKLVKLDNESAEAILQLHKNHEELWEKMNKLAKDLDELKGSDSGVQERTRAPTVPSWLSPETQQSCLASVAQHLKDYREKQADDNSDTSNALSYILKQIEINQQKPGDKETKKLTAEMFTGEYHLENFTGSPFMSFANWHKRFEYSLAFVQIPPNAQQKLARLLAHLHGAAKLAYEEYDAAVQADYDQLVTALTASFTNAAAKRTANAALTYCTQKENESVHDFSTRLTELVRTAMEGEQPATVKAVLTLMLKGKIRDDIKAKINVHECTTYEEVLKKALDRENYQNQKNQVEEKQPKAESESNFVEKSSFRCFHCKKEGHFARECPEGRRRQIAPEYRTRNYRNNSYRSKSPGYDYRRNEPSYRSKSPGYDYRRNEPSYRSKSPGYDYRRNESSNSYRSKSPARNGHRSKSPSNPSYRNDYQQYRQPRERYNSASEGETGRNSSAERKSPGPRRIRFADTNVTEPEGNAEIEFFNFEFDDLSEEESTEEDLVAFTKYFGNNDNEFEYLHEEIEEIPIKALFQDDSEILNDIYTYNKYPEQQKSKVIVHDPQYLDKIISNQKRKNRARRLRTKAKKEREKLMVTPNPNIKKADEPSKNKKTPSQRSATKSAKSDKRCNNNNKAQLQLLATKPDKHNSDEKWWCGNRKPKLQSVVGKWITVSMIALTLLGIVGADPVKPLFCNPKVSKMLFKLPENSICHNVNWIPEETPNFASFNILRPNTIAYKTPATYCYCQNTTGTHTRTLGNDDVYSPEVHQSLHVSATECTIMRDTKISKYGELHKALKSYATNNSLEFPDRRWPLSLQTDHDDTQNCYLHPTEVIGHHDDEFIFKQYHNDINCKYSSGVCDMKEGGTLIWEPETQEKCEFIQWEMLDGDLSSNIWISRNRELALTFKNMRKVEDCNTTFLVSDQGFAVHLHEYDQARRPNNTTKVKREAVGIVETPQFAGQLTAAEQNALSVTKQYFKNALYHICQTADTLADAIISLAASNPTLLARKLLNAQNIQARLVTESLMEVTVCEELNITQVLFTQQQHCYDAMPVSFYYSTDLLHGFMDMITGIVSNFANEVDCERVPYFYLELPDYKVKQIDQRTGHIEYVKEPEELNFKSPKLQAVKDEHMYFKNLVVTNLTEIFNYQIFYDATKQAETFANLANHVDKVKSVPGMKNYYEKIVDHANNFYGYFNFSFENISWYNFWVFLNCLTVTTAVCILILLLFIAYWFNWFRKIRKLPGFRSNTSPTTLFPKDYRTPEEILESIRVHKLSQKQKKPRPKSEMYANETSFRAVGYTTAKLIQKTVKSLIDTGSGIFVITTACLEKMKGKLEFKPLEVDLMGLSSTSVTTMGIITAEFEICGWKGITKFAVIDSSTRKFAYDILIGGNTLKQMPEIIFNFQKNYIRIDNTKQHLGFEKMNQQADVFNAEPDIVIQRPNVTPAQQKKIDELLNEFSDRFSKSDFDIDQDCELVAPPLEVEPGTKPIAAKLFKVAEKLRPVIYAFITALLAAKIIVEANTPWLSNVFAVRKPNGKYRAVVDLRALNAVLIKDFFPLPNMENILQIVSGCYYYTICDLSAAFYQLNVDEKSSNYLGIITIYGIFKFVKMPMGGKNSPSAFQRAMKKTLRKCTDFAVAYLDDILIFTRVNSFAEHLNHIRQVFMALREEKLKIRADKTRIAERSITFLGHEISKDIV</sequence>
<feature type="domain" description="Reverse transcriptase" evidence="10">
    <location>
        <begin position="1572"/>
        <end position="1752"/>
    </location>
</feature>
<keyword evidence="8" id="KW-1133">Transmembrane helix</keyword>
<dbReference type="GO" id="GO:0008270">
    <property type="term" value="F:zinc ion binding"/>
    <property type="evidence" value="ECO:0007669"/>
    <property type="project" value="UniProtKB-KW"/>
</dbReference>